<feature type="domain" description="DOT1" evidence="13">
    <location>
        <begin position="674"/>
        <end position="983"/>
    </location>
</feature>
<evidence type="ECO:0000256" key="5">
    <source>
        <dbReference type="ARBA" id="ARBA00022679"/>
    </source>
</evidence>
<feature type="region of interest" description="Disordered" evidence="12">
    <location>
        <begin position="446"/>
        <end position="481"/>
    </location>
</feature>
<evidence type="ECO:0000256" key="12">
    <source>
        <dbReference type="SAM" id="MobiDB-lite"/>
    </source>
</evidence>
<comment type="subcellular location">
    <subcellularLocation>
        <location evidence="1 11">Nucleus</location>
    </subcellularLocation>
</comment>
<dbReference type="Gene3D" id="3.40.50.150">
    <property type="entry name" value="Vaccinia Virus protein VP39"/>
    <property type="match status" value="1"/>
</dbReference>
<keyword evidence="6 11" id="KW-0949">S-adenosyl-L-methionine</keyword>
<keyword evidence="8 11" id="KW-0539">Nucleus</keyword>
<evidence type="ECO:0000256" key="8">
    <source>
        <dbReference type="ARBA" id="ARBA00023242"/>
    </source>
</evidence>
<evidence type="ECO:0000256" key="10">
    <source>
        <dbReference type="ARBA" id="ARBA00047770"/>
    </source>
</evidence>
<dbReference type="PROSITE" id="PS51569">
    <property type="entry name" value="DOT1"/>
    <property type="match status" value="1"/>
</dbReference>
<comment type="function">
    <text evidence="11">Histone methyltransferase that specifically trimethylates histone H3 to form H3K79me3. This methylation is required for telomere silencing and for the pachytene checkpoint during the meiotic cell cycle by allowing the recruitment of RAD9 to double strand breaks. Nucleosomes are preferred as substrate compared to free histone.</text>
</comment>
<evidence type="ECO:0000256" key="2">
    <source>
        <dbReference type="ARBA" id="ARBA00012190"/>
    </source>
</evidence>
<gene>
    <name evidence="14" type="ORF">Purlil1_10280</name>
</gene>
<feature type="region of interest" description="Disordered" evidence="12">
    <location>
        <begin position="321"/>
        <end position="346"/>
    </location>
</feature>
<keyword evidence="15" id="KW-1185">Reference proteome</keyword>
<dbReference type="EMBL" id="JAWRVI010000051">
    <property type="protein sequence ID" value="KAK4084695.1"/>
    <property type="molecule type" value="Genomic_DNA"/>
</dbReference>
<evidence type="ECO:0000256" key="7">
    <source>
        <dbReference type="ARBA" id="ARBA00022853"/>
    </source>
</evidence>
<feature type="region of interest" description="Disordered" evidence="12">
    <location>
        <begin position="499"/>
        <end position="616"/>
    </location>
</feature>
<evidence type="ECO:0000256" key="11">
    <source>
        <dbReference type="RuleBase" id="RU271113"/>
    </source>
</evidence>
<evidence type="ECO:0000259" key="13">
    <source>
        <dbReference type="PROSITE" id="PS51569"/>
    </source>
</evidence>
<evidence type="ECO:0000256" key="1">
    <source>
        <dbReference type="ARBA" id="ARBA00004123"/>
    </source>
</evidence>
<evidence type="ECO:0000256" key="6">
    <source>
        <dbReference type="ARBA" id="ARBA00022691"/>
    </source>
</evidence>
<dbReference type="PANTHER" id="PTHR21451:SF0">
    <property type="entry name" value="HISTONE-LYSINE N-METHYLTRANSFERASE, H3 LYSINE-79 SPECIFIC"/>
    <property type="match status" value="1"/>
</dbReference>
<feature type="compositionally biased region" description="Low complexity" evidence="12">
    <location>
        <begin position="517"/>
        <end position="534"/>
    </location>
</feature>
<evidence type="ECO:0000313" key="14">
    <source>
        <dbReference type="EMBL" id="KAK4084695.1"/>
    </source>
</evidence>
<dbReference type="InterPro" id="IPR025789">
    <property type="entry name" value="DOT1_dom"/>
</dbReference>
<comment type="catalytic activity">
    <reaction evidence="10 11">
        <text>L-lysyl(79)-[histone H3] + 3 S-adenosyl-L-methionine = N(6),N(6),N(6)-trimethyl-L-lysyl(79)-[histone H3] + 3 S-adenosyl-L-homocysteine + 3 H(+)</text>
        <dbReference type="Rhea" id="RHEA:60328"/>
        <dbReference type="Rhea" id="RHEA-COMP:15549"/>
        <dbReference type="Rhea" id="RHEA-COMP:15552"/>
        <dbReference type="ChEBI" id="CHEBI:15378"/>
        <dbReference type="ChEBI" id="CHEBI:29969"/>
        <dbReference type="ChEBI" id="CHEBI:57856"/>
        <dbReference type="ChEBI" id="CHEBI:59789"/>
        <dbReference type="ChEBI" id="CHEBI:61961"/>
        <dbReference type="EC" id="2.1.1.360"/>
    </reaction>
</comment>
<feature type="compositionally biased region" description="Low complexity" evidence="12">
    <location>
        <begin position="469"/>
        <end position="480"/>
    </location>
</feature>
<evidence type="ECO:0000256" key="4">
    <source>
        <dbReference type="ARBA" id="ARBA00022603"/>
    </source>
</evidence>
<organism evidence="14 15">
    <name type="scientific">Purpureocillium lilacinum</name>
    <name type="common">Paecilomyces lilacinus</name>
    <dbReference type="NCBI Taxonomy" id="33203"/>
    <lineage>
        <taxon>Eukaryota</taxon>
        <taxon>Fungi</taxon>
        <taxon>Dikarya</taxon>
        <taxon>Ascomycota</taxon>
        <taxon>Pezizomycotina</taxon>
        <taxon>Sordariomycetes</taxon>
        <taxon>Hypocreomycetidae</taxon>
        <taxon>Hypocreales</taxon>
        <taxon>Ophiocordycipitaceae</taxon>
        <taxon>Purpureocillium</taxon>
    </lineage>
</organism>
<comment type="caution">
    <text evidence="14">The sequence shown here is derived from an EMBL/GenBank/DDBJ whole genome shotgun (WGS) entry which is preliminary data.</text>
</comment>
<dbReference type="EC" id="2.1.1.360" evidence="2 11"/>
<protein>
    <recommendedName>
        <fullName evidence="3 11">Histone-lysine N-methyltransferase, H3 lysine-79 specific</fullName>
        <ecNumber evidence="2 11">2.1.1.360</ecNumber>
    </recommendedName>
    <alternativeName>
        <fullName evidence="9 11">Histone H3-K79 methyltransferase</fullName>
    </alternativeName>
</protein>
<dbReference type="Pfam" id="PF08123">
    <property type="entry name" value="DOT1"/>
    <property type="match status" value="1"/>
</dbReference>
<sequence>MARTDQDFVDGLALDIFSPSNRTLVVTNNTSPLPGTFVTSSSGEGFVSLSRYSWIVKFNETADDLIAKIELPYDPALLKMHGVDVSNTYVEKRPRVMLAPSPEPIPRIAVALLIIASSTENKTRIIKMTSLDGEYMLLGRKSEDIANIFVQYGQGPTRTVNVTAGAGIQEAEYIDGLRFSIKSAKPFMMNVDIPFGVNETALPAGTIPLNSFTWVVNTTAASDTEVAAEVRVPFNREIFTKRFPGKPHKHLVVARRKLQAGQAAPFDALTSQAVLEPEQRIKVANLSDIDGQYILLIREPLSQAAAPAVDQAEPFGPAFSRRSRAADHHHPGEWPHTREAAPGCSSVSTSHATDSLGCQWLQALGRPLHSLAPVAWMQPGGFSRDFCRLGLHLAALQLAPCLHFTCSCFVPAAWARAVPVLRPRRQTAAQPLRDGPLTSCLAIPEQTVVSPSPPPPPPPQSSPPPCPRLPTTHPLGHPLLAMPLLGKGNKFKVNQPKIRIDKVVVERPPPPKPKQPRPAASSSSARSSPAAGHRPSPKPPSAAARHKSHSPYPSSSDEKRLERKRKAGRDGAALSRPSPASDRVAFDKDSDNEDDGWMNLDGRKRQRRGTVDGRFVDPNRKLRNARAFEGRNDKLKFIHATEVASLESKCVPVMGAQKEDVAIELQYPSLQPRERFELVWGKDKIDAVEASIRIVRHVAETYLTDEEAEPFTNQNTGLIRRLEKASNRNIQDLAGFKSALHEYNETLLGLVEDGVIAKNLDNMHEIPRNLVAFILDQVYDRTVAPKVELLSKYENGTDYVYGELLHPFISKLLVEQTKMTSDQVFVDLGSGVGNVCLQAALEIGCESWGCEMMENACNLADAQVKEFTSRCILWGVRPGKVHLERGDFRKNAVIHDALKRADVVLVNNKAFTSQLNDDLVRMFLDLKPGCKIISLRSFVAEFKSSHNVNDVGSTILDVEECTYPEGYVSWTNAGGPYFISTRK</sequence>
<comment type="activity regulation">
    <text evidence="11">Ubiquitination of histone H2B to form H2BK123ub1 is required for efficient DOT1 methyltransferase activity on histone H3.</text>
</comment>
<dbReference type="Proteomes" id="UP001287286">
    <property type="component" value="Unassembled WGS sequence"/>
</dbReference>
<comment type="miscellaneous">
    <text evidence="11">In contrast to other lysine histone methyltransferases, it does not contain a SET domain, suggesting the existence of another mechanism for methylation of lysine residues of histones.</text>
</comment>
<evidence type="ECO:0000256" key="3">
    <source>
        <dbReference type="ARBA" id="ARBA00020987"/>
    </source>
</evidence>
<keyword evidence="7 11" id="KW-0156">Chromatin regulator</keyword>
<evidence type="ECO:0000313" key="15">
    <source>
        <dbReference type="Proteomes" id="UP001287286"/>
    </source>
</evidence>
<comment type="similarity">
    <text evidence="11">Belongs to the class I-like SAM-binding methyltransferase superfamily. DOT1 family.</text>
</comment>
<dbReference type="InterPro" id="IPR030445">
    <property type="entry name" value="H3-K79_meTrfase"/>
</dbReference>
<dbReference type="PANTHER" id="PTHR21451">
    <property type="entry name" value="HISTONE H3 METHYLTRANSFERASE"/>
    <property type="match status" value="1"/>
</dbReference>
<proteinExistence type="inferred from homology"/>
<evidence type="ECO:0000256" key="9">
    <source>
        <dbReference type="ARBA" id="ARBA00029821"/>
    </source>
</evidence>
<keyword evidence="5 11" id="KW-0808">Transferase</keyword>
<dbReference type="SUPFAM" id="SSF53335">
    <property type="entry name" value="S-adenosyl-L-methionine-dependent methyltransferases"/>
    <property type="match status" value="1"/>
</dbReference>
<dbReference type="Gene3D" id="1.10.260.170">
    <property type="match status" value="1"/>
</dbReference>
<feature type="compositionally biased region" description="Basic and acidic residues" evidence="12">
    <location>
        <begin position="324"/>
        <end position="339"/>
    </location>
</feature>
<name>A0ABR0BNT9_PURLI</name>
<dbReference type="CDD" id="cd02440">
    <property type="entry name" value="AdoMet_MTases"/>
    <property type="match status" value="1"/>
</dbReference>
<accession>A0ABR0BNT9</accession>
<reference evidence="14 15" key="1">
    <citation type="journal article" date="2024" name="Microbiol. Resour. Announc.">
        <title>Genome annotations for the ascomycete fungi Trichoderma harzianum, Trichoderma aggressivum, and Purpureocillium lilacinum.</title>
        <authorList>
            <person name="Beijen E.P.W."/>
            <person name="Ohm R.A."/>
        </authorList>
    </citation>
    <scope>NUCLEOTIDE SEQUENCE [LARGE SCALE GENOMIC DNA]</scope>
    <source>
        <strain evidence="14 15">CBS 150709</strain>
    </source>
</reference>
<keyword evidence="4 11" id="KW-0489">Methyltransferase</keyword>
<feature type="compositionally biased region" description="Pro residues" evidence="12">
    <location>
        <begin position="451"/>
        <end position="468"/>
    </location>
</feature>
<dbReference type="InterPro" id="IPR029063">
    <property type="entry name" value="SAM-dependent_MTases_sf"/>
</dbReference>